<dbReference type="eggNOG" id="ENOG502QVMD">
    <property type="taxonomic scope" value="Eukaryota"/>
</dbReference>
<dbReference type="GO" id="GO:0000775">
    <property type="term" value="C:chromosome, centromeric region"/>
    <property type="evidence" value="ECO:0007669"/>
    <property type="project" value="InterPro"/>
</dbReference>
<evidence type="ECO:0000259" key="2">
    <source>
        <dbReference type="Pfam" id="PF10481"/>
    </source>
</evidence>
<keyword evidence="4" id="KW-1185">Reference proteome</keyword>
<feature type="coiled-coil region" evidence="1">
    <location>
        <begin position="13"/>
        <end position="89"/>
    </location>
</feature>
<evidence type="ECO:0000313" key="3">
    <source>
        <dbReference type="EMBL" id="EDO46232.1"/>
    </source>
</evidence>
<dbReference type="InterPro" id="IPR043513">
    <property type="entry name" value="Cenp-F"/>
</dbReference>
<feature type="non-terminal residue" evidence="3">
    <location>
        <position position="112"/>
    </location>
</feature>
<reference evidence="3 4" key="1">
    <citation type="journal article" date="2007" name="Science">
        <title>Sea anemone genome reveals ancestral eumetazoan gene repertoire and genomic organization.</title>
        <authorList>
            <person name="Putnam N.H."/>
            <person name="Srivastava M."/>
            <person name="Hellsten U."/>
            <person name="Dirks B."/>
            <person name="Chapman J."/>
            <person name="Salamov A."/>
            <person name="Terry A."/>
            <person name="Shapiro H."/>
            <person name="Lindquist E."/>
            <person name="Kapitonov V.V."/>
            <person name="Jurka J."/>
            <person name="Genikhovich G."/>
            <person name="Grigoriev I.V."/>
            <person name="Lucas S.M."/>
            <person name="Steele R.E."/>
            <person name="Finnerty J.R."/>
            <person name="Technau U."/>
            <person name="Martindale M.Q."/>
            <person name="Rokhsar D.S."/>
        </authorList>
    </citation>
    <scope>NUCLEOTIDE SEQUENCE [LARGE SCALE GENOMIC DNA]</scope>
    <source>
        <strain evidence="4">CH2 X CH6</strain>
    </source>
</reference>
<dbReference type="OMA" id="FLMESLE"/>
<dbReference type="AlphaFoldDB" id="A7RQV0"/>
<evidence type="ECO:0000313" key="4">
    <source>
        <dbReference type="Proteomes" id="UP000001593"/>
    </source>
</evidence>
<dbReference type="STRING" id="45351.A7RQV0"/>
<evidence type="ECO:0000256" key="1">
    <source>
        <dbReference type="SAM" id="Coils"/>
    </source>
</evidence>
<dbReference type="PANTHER" id="PTHR18874:SF10">
    <property type="entry name" value="CENTROMERE PROTEIN F"/>
    <property type="match status" value="1"/>
</dbReference>
<dbReference type="HOGENOM" id="CLU_2152107_0_0_1"/>
<protein>
    <recommendedName>
        <fullName evidence="2">Centromere protein Cenp-F N-terminal domain-containing protein</fullName>
    </recommendedName>
</protein>
<organism evidence="3 4">
    <name type="scientific">Nematostella vectensis</name>
    <name type="common">Starlet sea anemone</name>
    <dbReference type="NCBI Taxonomy" id="45351"/>
    <lineage>
        <taxon>Eukaryota</taxon>
        <taxon>Metazoa</taxon>
        <taxon>Cnidaria</taxon>
        <taxon>Anthozoa</taxon>
        <taxon>Hexacorallia</taxon>
        <taxon>Actiniaria</taxon>
        <taxon>Edwardsiidae</taxon>
        <taxon>Nematostella</taxon>
    </lineage>
</organism>
<gene>
    <name evidence="3" type="ORF">NEMVEDRAFT_v1g39421</name>
</gene>
<proteinExistence type="predicted"/>
<dbReference type="Proteomes" id="UP000001593">
    <property type="component" value="Unassembled WGS sequence"/>
</dbReference>
<dbReference type="EMBL" id="DS469529">
    <property type="protein sequence ID" value="EDO46232.1"/>
    <property type="molecule type" value="Genomic_DNA"/>
</dbReference>
<dbReference type="InParanoid" id="A7RQV0"/>
<keyword evidence="1" id="KW-0175">Coiled coil</keyword>
<accession>A7RQV0</accession>
<dbReference type="PANTHER" id="PTHR18874">
    <property type="entry name" value="CMF/LEK/CENP CELL DIVISION-RELATED"/>
    <property type="match status" value="1"/>
</dbReference>
<feature type="domain" description="Centromere protein Cenp-F N-terminal" evidence="2">
    <location>
        <begin position="1"/>
        <end position="112"/>
    </location>
</feature>
<dbReference type="InterPro" id="IPR018463">
    <property type="entry name" value="Centromere_CenpF_N"/>
</dbReference>
<dbReference type="GO" id="GO:0008017">
    <property type="term" value="F:microtubule binding"/>
    <property type="evidence" value="ECO:0007669"/>
    <property type="project" value="InterPro"/>
</dbReference>
<dbReference type="Pfam" id="PF10481">
    <property type="entry name" value="CENP-F_N"/>
    <property type="match status" value="1"/>
</dbReference>
<name>A7RQV0_NEMVE</name>
<sequence>MSWAQDEWKDGLSANALKNIASLEQQNERLVKDNKQKQFQIESCTAALEKQKRQTKEEENKYSLLKRDNQLLSESCEDLERTRQKLLHDIQSKDGKISCVEGKLNRLKQNLE</sequence>
<dbReference type="PhylomeDB" id="A7RQV0"/>